<dbReference type="SUPFAM" id="SSF52540">
    <property type="entry name" value="P-loop containing nucleoside triphosphate hydrolases"/>
    <property type="match status" value="1"/>
</dbReference>
<evidence type="ECO:0000256" key="8">
    <source>
        <dbReference type="ARBA" id="ARBA00023315"/>
    </source>
</evidence>
<evidence type="ECO:0000313" key="12">
    <source>
        <dbReference type="Proteomes" id="UP000218765"/>
    </source>
</evidence>
<dbReference type="Pfam" id="PF05127">
    <property type="entry name" value="NAT10_TcmA_helicase"/>
    <property type="match status" value="1"/>
</dbReference>
<dbReference type="HAMAP" id="MF_01886">
    <property type="entry name" value="tRNA_acetyltr_TmcA"/>
    <property type="match status" value="1"/>
</dbReference>
<evidence type="ECO:0000256" key="1">
    <source>
        <dbReference type="ARBA" id="ARBA00022490"/>
    </source>
</evidence>
<dbReference type="Proteomes" id="UP000218765">
    <property type="component" value="Chromosome"/>
</dbReference>
<comment type="similarity">
    <text evidence="9">Belongs to the TmcA family.</text>
</comment>
<evidence type="ECO:0000313" key="11">
    <source>
        <dbReference type="EMBL" id="BAZ95160.1"/>
    </source>
</evidence>
<dbReference type="KEGG" id="ttc:FOKN1_2800"/>
<evidence type="ECO:0000256" key="3">
    <source>
        <dbReference type="ARBA" id="ARBA00022679"/>
    </source>
</evidence>
<keyword evidence="7 9" id="KW-0694">RNA-binding</keyword>
<comment type="caution">
    <text evidence="9">Lacks conserved residue(s) required for the propagation of feature annotation.</text>
</comment>
<keyword evidence="8 9" id="KW-0012">Acyltransferase</keyword>
<dbReference type="InterPro" id="IPR000182">
    <property type="entry name" value="GNAT_dom"/>
</dbReference>
<keyword evidence="4 9" id="KW-0819">tRNA processing</keyword>
<evidence type="ECO:0000256" key="9">
    <source>
        <dbReference type="HAMAP-Rule" id="MF_01886"/>
    </source>
</evidence>
<name>A0A1Z4VU48_9GAMM</name>
<dbReference type="GO" id="GO:1904812">
    <property type="term" value="P:rRNA acetylation involved in maturation of SSU-rRNA"/>
    <property type="evidence" value="ECO:0007669"/>
    <property type="project" value="TreeGrafter"/>
</dbReference>
<organism evidence="11 12">
    <name type="scientific">Thiohalobacter thiocyanaticus</name>
    <dbReference type="NCBI Taxonomy" id="585455"/>
    <lineage>
        <taxon>Bacteria</taxon>
        <taxon>Pseudomonadati</taxon>
        <taxon>Pseudomonadota</taxon>
        <taxon>Gammaproteobacteria</taxon>
        <taxon>Thiohalobacterales</taxon>
        <taxon>Thiohalobacteraceae</taxon>
        <taxon>Thiohalobacter</taxon>
    </lineage>
</organism>
<dbReference type="SUPFAM" id="SSF55729">
    <property type="entry name" value="Acyl-CoA N-acyltransferases (Nat)"/>
    <property type="match status" value="1"/>
</dbReference>
<evidence type="ECO:0000256" key="2">
    <source>
        <dbReference type="ARBA" id="ARBA00022555"/>
    </source>
</evidence>
<dbReference type="Pfam" id="PF17176">
    <property type="entry name" value="tRNA_bind_3"/>
    <property type="match status" value="1"/>
</dbReference>
<dbReference type="InterPro" id="IPR013562">
    <property type="entry name" value="TmcA/NAT10_N"/>
</dbReference>
<dbReference type="PROSITE" id="PS51186">
    <property type="entry name" value="GNAT"/>
    <property type="match status" value="1"/>
</dbReference>
<dbReference type="InterPro" id="IPR027417">
    <property type="entry name" value="P-loop_NTPase"/>
</dbReference>
<keyword evidence="2 9" id="KW-0820">tRNA-binding</keyword>
<dbReference type="InterPro" id="IPR024914">
    <property type="entry name" value="tRNA_acetyltr_TmcA"/>
</dbReference>
<dbReference type="InterPro" id="IPR038321">
    <property type="entry name" value="TmcA_C_sf"/>
</dbReference>
<dbReference type="Gene3D" id="3.40.50.11040">
    <property type="match status" value="1"/>
</dbReference>
<keyword evidence="3 9" id="KW-0808">Transferase</keyword>
<feature type="binding site" evidence="9">
    <location>
        <begin position="490"/>
        <end position="492"/>
    </location>
    <ligand>
        <name>acetyl-CoA</name>
        <dbReference type="ChEBI" id="CHEBI:57288"/>
    </ligand>
</feature>
<evidence type="ECO:0000256" key="5">
    <source>
        <dbReference type="ARBA" id="ARBA00022741"/>
    </source>
</evidence>
<comment type="subcellular location">
    <subcellularLocation>
        <location evidence="9">Cytoplasm</location>
    </subcellularLocation>
</comment>
<dbReference type="GO" id="GO:0005524">
    <property type="term" value="F:ATP binding"/>
    <property type="evidence" value="ECO:0007669"/>
    <property type="project" value="UniProtKB-UniRule"/>
</dbReference>
<dbReference type="PANTHER" id="PTHR10925">
    <property type="entry name" value="N-ACETYLTRANSFERASE 10"/>
    <property type="match status" value="1"/>
</dbReference>
<evidence type="ECO:0000256" key="6">
    <source>
        <dbReference type="ARBA" id="ARBA00022840"/>
    </source>
</evidence>
<keyword evidence="12" id="KW-1185">Reference proteome</keyword>
<dbReference type="PANTHER" id="PTHR10925:SF5">
    <property type="entry name" value="RNA CYTIDINE ACETYLTRANSFERASE"/>
    <property type="match status" value="1"/>
</dbReference>
<dbReference type="EC" id="2.3.1.193" evidence="9"/>
<sequence>MISEPSTDIRAAAAAELLQLRPALRRARQRRLWVCAGARDWCVEAVRRLAHAWRPESMLWIGEDAPDAGEAAAQRDYRRYLGGEYELVVLDAHAGLDVDALAAVAGTLRGGGLLVLLVPPLADWPRRADAQFARFAAHAAQPEGHFLLRLTECLDDPAVGLLQQGHGWRPPLPPAPAAAAAESAVAPSGQAAAVAAVLALAQARHRHRPLVLSAPRGRGKSTALGQAAAQLPAQQILVTAPGRASCETLLRHARGAGGRVPPFVPPDELLRRRSAADLLLIDEAAAIPLPLLEQLVLGWPRVALATTVQGYEGTGRGFELKFFPRLDRIAPGWQLLRLSEPIRWAAADPLERWLARALLLEAELFPEERLPALVPEALVYECLDPGRLVTDEALLRQLFGLLVSAHYRTRPSDLRQLLDMPALSVHVLRQGEAVLAVALAIPEGPLPMELIPAILAGRRRVRGELIAQSLVAHAGCEAAGRLRGLRIMRIAVHPRRQGRGLGSRLLRDLTAQMQARGEADWIGASFGLDRPLLAFWEGNGYVPVRVGLRREASSGQHALIVLQALNRSAASQLKQLRIRFHALLPLQLADGLQALEPELARALLAAAVGPTDPGAALEPQDWAELAAFACGRRGYEVSLVAIHRLLQQYEAAWRHSDVLDPGERAFLIEKCLQHHPWSQLAQTHRLDGAGMARARMREILHRLLRAVAPDRLEAECRRQSA</sequence>
<proteinExistence type="inferred from homology"/>
<comment type="function">
    <text evidence="9">Catalyzes the formation of N(4)-acetylcytidine (ac(4)C) at the wobble position of tRNA(Met), by using acetyl-CoA as an acetyl donor and ATP (or GTP).</text>
</comment>
<dbReference type="Gene3D" id="3.40.50.300">
    <property type="entry name" value="P-loop containing nucleotide triphosphate hydrolases"/>
    <property type="match status" value="1"/>
</dbReference>
<keyword evidence="6 9" id="KW-0067">ATP-binding</keyword>
<dbReference type="Pfam" id="PF08351">
    <property type="entry name" value="TmcA_N"/>
    <property type="match status" value="1"/>
</dbReference>
<dbReference type="GO" id="GO:0002101">
    <property type="term" value="P:tRNA wobble cytosine modification"/>
    <property type="evidence" value="ECO:0007669"/>
    <property type="project" value="UniProtKB-UniRule"/>
</dbReference>
<dbReference type="GO" id="GO:0051391">
    <property type="term" value="P:tRNA acetylation"/>
    <property type="evidence" value="ECO:0007669"/>
    <property type="project" value="UniProtKB-UniRule"/>
</dbReference>
<dbReference type="EMBL" id="AP018052">
    <property type="protein sequence ID" value="BAZ95160.1"/>
    <property type="molecule type" value="Genomic_DNA"/>
</dbReference>
<dbReference type="GO" id="GO:0005737">
    <property type="term" value="C:cytoplasm"/>
    <property type="evidence" value="ECO:0007669"/>
    <property type="project" value="UniProtKB-SubCell"/>
</dbReference>
<dbReference type="InterPro" id="IPR016181">
    <property type="entry name" value="Acyl_CoA_acyltransferase"/>
</dbReference>
<keyword evidence="1 9" id="KW-0963">Cytoplasm</keyword>
<evidence type="ECO:0000256" key="7">
    <source>
        <dbReference type="ARBA" id="ARBA00022884"/>
    </source>
</evidence>
<evidence type="ECO:0000256" key="4">
    <source>
        <dbReference type="ARBA" id="ARBA00022694"/>
    </source>
</evidence>
<evidence type="ECO:0000259" key="10">
    <source>
        <dbReference type="PROSITE" id="PS51186"/>
    </source>
</evidence>
<gene>
    <name evidence="9" type="primary">tmcA</name>
    <name evidence="11" type="ORF">FOKN1_2800</name>
</gene>
<dbReference type="Gene3D" id="1.20.120.890">
    <property type="entry name" value="tRNA(Met) cytidine acetyltransferase, tail domain"/>
    <property type="match status" value="1"/>
</dbReference>
<dbReference type="InterPro" id="IPR033442">
    <property type="entry name" value="TmcA_tRNA_bind"/>
</dbReference>
<dbReference type="Pfam" id="PF13718">
    <property type="entry name" value="GNAT_acetyltr_2"/>
    <property type="match status" value="2"/>
</dbReference>
<dbReference type="Gene3D" id="3.40.630.30">
    <property type="match status" value="1"/>
</dbReference>
<feature type="domain" description="N-acetyltransferase" evidence="10">
    <location>
        <begin position="418"/>
        <end position="566"/>
    </location>
</feature>
<keyword evidence="5 9" id="KW-0547">Nucleotide-binding</keyword>
<comment type="catalytic activity">
    <reaction evidence="9">
        <text>cytidine(34) in elongator tRNA(Met) + acetyl-CoA + ATP + H2O = N(4)-acetylcytidine(34) in elongator tRNA(Met) + ADP + phosphate + CoA + H(+)</text>
        <dbReference type="Rhea" id="RHEA:43788"/>
        <dbReference type="Rhea" id="RHEA-COMP:10693"/>
        <dbReference type="Rhea" id="RHEA-COMP:10694"/>
        <dbReference type="ChEBI" id="CHEBI:15377"/>
        <dbReference type="ChEBI" id="CHEBI:15378"/>
        <dbReference type="ChEBI" id="CHEBI:30616"/>
        <dbReference type="ChEBI" id="CHEBI:43474"/>
        <dbReference type="ChEBI" id="CHEBI:57287"/>
        <dbReference type="ChEBI" id="CHEBI:57288"/>
        <dbReference type="ChEBI" id="CHEBI:74900"/>
        <dbReference type="ChEBI" id="CHEBI:82748"/>
        <dbReference type="ChEBI" id="CHEBI:456216"/>
        <dbReference type="EC" id="2.3.1.193"/>
    </reaction>
</comment>
<dbReference type="GO" id="GO:1990883">
    <property type="term" value="F:18S rRNA cytidine N-acetyltransferase activity"/>
    <property type="evidence" value="ECO:0007669"/>
    <property type="project" value="TreeGrafter"/>
</dbReference>
<dbReference type="CDD" id="cd04301">
    <property type="entry name" value="NAT_SF"/>
    <property type="match status" value="1"/>
</dbReference>
<dbReference type="OrthoDB" id="5578851at2"/>
<feature type="binding site" evidence="9">
    <location>
        <position position="343"/>
    </location>
    <ligand>
        <name>ATP</name>
        <dbReference type="ChEBI" id="CHEBI:30616"/>
    </ligand>
</feature>
<dbReference type="RefSeq" id="WP_096367171.1">
    <property type="nucleotide sequence ID" value="NZ_AP018052.1"/>
</dbReference>
<feature type="binding site" evidence="9">
    <location>
        <position position="190"/>
    </location>
    <ligand>
        <name>ATP</name>
        <dbReference type="ChEBI" id="CHEBI:30616"/>
    </ligand>
</feature>
<protein>
    <recommendedName>
        <fullName evidence="9">tRNA(Met) cytidine acetyltransferase TmcA</fullName>
        <ecNumber evidence="9">2.3.1.193</ecNumber>
    </recommendedName>
</protein>
<reference evidence="11 12" key="1">
    <citation type="submission" date="2017-05" db="EMBL/GenBank/DDBJ databases">
        <title>Thiocyanate degradation by Thiohalobacter thiocyanaticus FOKN1.</title>
        <authorList>
            <person name="Oshiki M."/>
            <person name="Fukushima T."/>
            <person name="Kawano S."/>
            <person name="Nakagawa J."/>
        </authorList>
    </citation>
    <scope>NUCLEOTIDE SEQUENCE [LARGE SCALE GENOMIC DNA]</scope>
    <source>
        <strain evidence="11 12">FOKN1</strain>
    </source>
</reference>
<dbReference type="GO" id="GO:0051392">
    <property type="term" value="F:tRNA cytidine N4-acetyltransferase activity"/>
    <property type="evidence" value="ECO:0007669"/>
    <property type="project" value="UniProtKB-UniRule"/>
</dbReference>
<dbReference type="AlphaFoldDB" id="A0A1Z4VU48"/>
<accession>A0A1Z4VU48</accession>
<dbReference type="InterPro" id="IPR007807">
    <property type="entry name" value="TcmA/NAT10_helicase"/>
</dbReference>
<dbReference type="GO" id="GO:0000049">
    <property type="term" value="F:tRNA binding"/>
    <property type="evidence" value="ECO:0007669"/>
    <property type="project" value="UniProtKB-UniRule"/>
</dbReference>
<dbReference type="InterPro" id="IPR032672">
    <property type="entry name" value="TmcA/NAT10/Kre33"/>
</dbReference>